<dbReference type="EMBL" id="CP068393">
    <property type="protein sequence ID" value="QUC66013.1"/>
    <property type="molecule type" value="Genomic_DNA"/>
</dbReference>
<proteinExistence type="predicted"/>
<accession>A0AC61MWX1</accession>
<gene>
    <name evidence="1" type="ORF">JYE49_09005</name>
</gene>
<protein>
    <submittedName>
        <fullName evidence="1">8-oxo-dGTP diphosphatase</fullName>
    </submittedName>
</protein>
<dbReference type="Proteomes" id="UP000682782">
    <property type="component" value="Chromosome"/>
</dbReference>
<sequence length="149" mass="17178">MERTERVILTNLCMIQDGTKVLVQEKVGKDAGGIIFPGGHVEEHEPIVDSVIREMKEETGLTIESPKLCGIKEWINEDGTRYVVFLFKTDRFSGELTSSDEGRVFWMEKDDVLKSNWIWQMDCLLKIMADGEYTELFFDPADDWKPVLK</sequence>
<organism evidence="1 2">
    <name type="scientific">Aristaeella hokkaidonensis</name>
    <dbReference type="NCBI Taxonomy" id="3046382"/>
    <lineage>
        <taxon>Bacteria</taxon>
        <taxon>Bacillati</taxon>
        <taxon>Bacillota</taxon>
        <taxon>Clostridia</taxon>
        <taxon>Eubacteriales</taxon>
        <taxon>Aristaeellaceae</taxon>
        <taxon>Aristaeella</taxon>
    </lineage>
</organism>
<evidence type="ECO:0000313" key="1">
    <source>
        <dbReference type="EMBL" id="QUC66013.1"/>
    </source>
</evidence>
<reference evidence="1" key="1">
    <citation type="submission" date="2021-01" db="EMBL/GenBank/DDBJ databases">
        <title>Complete genome sequence of Clostridiales bacterium R-7.</title>
        <authorList>
            <person name="Mahoney-Kurpe S.C."/>
            <person name="Palevich N."/>
            <person name="Koike S."/>
            <person name="Moon C.D."/>
            <person name="Attwood G.T."/>
        </authorList>
    </citation>
    <scope>NUCLEOTIDE SEQUENCE</scope>
    <source>
        <strain evidence="1">R-7</strain>
    </source>
</reference>
<name>A0AC61MWX1_9FIRM</name>
<keyword evidence="2" id="KW-1185">Reference proteome</keyword>
<evidence type="ECO:0000313" key="2">
    <source>
        <dbReference type="Proteomes" id="UP000682782"/>
    </source>
</evidence>